<reference evidence="7" key="1">
    <citation type="submission" date="2022-09" db="EMBL/GenBank/DDBJ databases">
        <title>Intensive care unit water sources are persistently colonized with multi-drug resistant bacteria and are the site of extensive horizontal gene transfer of antibiotic resistance genes.</title>
        <authorList>
            <person name="Diorio-Toth L."/>
        </authorList>
    </citation>
    <scope>NUCLEOTIDE SEQUENCE</scope>
    <source>
        <strain evidence="7">GD03686</strain>
    </source>
</reference>
<comment type="similarity">
    <text evidence="2">Belongs to the TerC family.</text>
</comment>
<dbReference type="Proteomes" id="UP001161294">
    <property type="component" value="Unassembled WGS sequence"/>
</dbReference>
<dbReference type="PANTHER" id="PTHR30238:SF0">
    <property type="entry name" value="THYLAKOID MEMBRANE PROTEIN TERC, CHLOROPLASTIC"/>
    <property type="match status" value="1"/>
</dbReference>
<feature type="transmembrane region" description="Helical" evidence="6">
    <location>
        <begin position="50"/>
        <end position="68"/>
    </location>
</feature>
<feature type="transmembrane region" description="Helical" evidence="6">
    <location>
        <begin position="260"/>
        <end position="280"/>
    </location>
</feature>
<feature type="transmembrane region" description="Helical" evidence="6">
    <location>
        <begin position="318"/>
        <end position="338"/>
    </location>
</feature>
<gene>
    <name evidence="7" type="ORF">N5J23_14990</name>
</gene>
<feature type="transmembrane region" description="Helical" evidence="6">
    <location>
        <begin position="108"/>
        <end position="126"/>
    </location>
</feature>
<dbReference type="AlphaFoldDB" id="A0AA43AXT1"/>
<evidence type="ECO:0000256" key="4">
    <source>
        <dbReference type="ARBA" id="ARBA00022989"/>
    </source>
</evidence>
<proteinExistence type="inferred from homology"/>
<accession>A0AA43AXT1</accession>
<dbReference type="Pfam" id="PF03741">
    <property type="entry name" value="TerC"/>
    <property type="match status" value="1"/>
</dbReference>
<comment type="caution">
    <text evidence="7">The sequence shown here is derived from an EMBL/GenBank/DDBJ whole genome shotgun (WGS) entry which is preliminary data.</text>
</comment>
<feature type="transmembrane region" description="Helical" evidence="6">
    <location>
        <begin position="161"/>
        <end position="179"/>
    </location>
</feature>
<dbReference type="EMBL" id="JAOCJW010000034">
    <property type="protein sequence ID" value="MDH2006835.1"/>
    <property type="molecule type" value="Genomic_DNA"/>
</dbReference>
<sequence>MELLFTLWLGMPIWIWLAFLGTVLAILAFDLGVLHRDAHAIGVSDSLKMSALYIGLGVAWAGAVYWIYAHYAGSGALDPQIAAAESPADRGWTAVKLYMTGYLVEKTLAMDNVFIISLIFTYFAVPREHQHRVLFWGILGVIVLRAVMIGLGAALVMEFSWIMYVFGLILLATGIKMLVMVDHQPDIANNPVLRFLKKHLRVSEHLHGQAFTVRQPHPTTGRMVLCATPLLLCLILVEIADLVFAIDSVPAIFAITPDPFIVYTSNIFAILGLRALYFALAAMVHRFHYLKYALSLVLIFIGAKIFLGDWLFDGKVPASISLGVTGGLLAAGVLFSLWKTRRTVPQLPTA</sequence>
<evidence type="ECO:0000256" key="3">
    <source>
        <dbReference type="ARBA" id="ARBA00022692"/>
    </source>
</evidence>
<protein>
    <submittedName>
        <fullName evidence="7">TerC family protein</fullName>
    </submittedName>
</protein>
<evidence type="ECO:0000256" key="2">
    <source>
        <dbReference type="ARBA" id="ARBA00007511"/>
    </source>
</evidence>
<organism evidence="7 8">
    <name type="scientific">Comamonas aquatica</name>
    <dbReference type="NCBI Taxonomy" id="225991"/>
    <lineage>
        <taxon>Bacteria</taxon>
        <taxon>Pseudomonadati</taxon>
        <taxon>Pseudomonadota</taxon>
        <taxon>Betaproteobacteria</taxon>
        <taxon>Burkholderiales</taxon>
        <taxon>Comamonadaceae</taxon>
        <taxon>Comamonas</taxon>
    </lineage>
</organism>
<evidence type="ECO:0000313" key="7">
    <source>
        <dbReference type="EMBL" id="MDH2006835.1"/>
    </source>
</evidence>
<feature type="transmembrane region" description="Helical" evidence="6">
    <location>
        <begin position="230"/>
        <end position="254"/>
    </location>
</feature>
<name>A0AA43AXT1_9BURK</name>
<dbReference type="GO" id="GO:0016020">
    <property type="term" value="C:membrane"/>
    <property type="evidence" value="ECO:0007669"/>
    <property type="project" value="UniProtKB-SubCell"/>
</dbReference>
<keyword evidence="4 6" id="KW-1133">Transmembrane helix</keyword>
<evidence type="ECO:0000256" key="1">
    <source>
        <dbReference type="ARBA" id="ARBA00004141"/>
    </source>
</evidence>
<keyword evidence="3 6" id="KW-0812">Transmembrane</keyword>
<comment type="subcellular location">
    <subcellularLocation>
        <location evidence="1">Membrane</location>
        <topology evidence="1">Multi-pass membrane protein</topology>
    </subcellularLocation>
</comment>
<dbReference type="InterPro" id="IPR005496">
    <property type="entry name" value="Integral_membrane_TerC"/>
</dbReference>
<dbReference type="PANTHER" id="PTHR30238">
    <property type="entry name" value="MEMBRANE BOUND PREDICTED REDOX MODULATOR"/>
    <property type="match status" value="1"/>
</dbReference>
<feature type="transmembrane region" description="Helical" evidence="6">
    <location>
        <begin position="6"/>
        <end position="29"/>
    </location>
</feature>
<evidence type="ECO:0000313" key="8">
    <source>
        <dbReference type="Proteomes" id="UP001161294"/>
    </source>
</evidence>
<dbReference type="InterPro" id="IPR022369">
    <property type="entry name" value="Integral_membrane_TerC_rswitch"/>
</dbReference>
<dbReference type="NCBIfam" id="TIGR03718">
    <property type="entry name" value="R_switched_Alx"/>
    <property type="match status" value="1"/>
</dbReference>
<evidence type="ECO:0000256" key="5">
    <source>
        <dbReference type="ARBA" id="ARBA00023136"/>
    </source>
</evidence>
<keyword evidence="5 6" id="KW-0472">Membrane</keyword>
<feature type="transmembrane region" description="Helical" evidence="6">
    <location>
        <begin position="133"/>
        <end position="155"/>
    </location>
</feature>
<feature type="transmembrane region" description="Helical" evidence="6">
    <location>
        <begin position="292"/>
        <end position="312"/>
    </location>
</feature>
<dbReference type="RefSeq" id="WP_260673948.1">
    <property type="nucleotide sequence ID" value="NZ_CP104279.1"/>
</dbReference>
<evidence type="ECO:0000256" key="6">
    <source>
        <dbReference type="SAM" id="Phobius"/>
    </source>
</evidence>